<comment type="caution">
    <text evidence="2">The sequence shown here is derived from an EMBL/GenBank/DDBJ whole genome shotgun (WGS) entry which is preliminary data.</text>
</comment>
<feature type="compositionally biased region" description="Basic and acidic residues" evidence="1">
    <location>
        <begin position="77"/>
        <end position="97"/>
    </location>
</feature>
<sequence>MYNRKIVAQPLEVSRAKIIMKNRRRRRNGGYSNNSCGGGNTYITNNYYYGNECRQEQPQEERGILVSDLVKQYSQEENVHVQEERKPKLNRNYKEDSSNQIDDEVLKEVIRITLRMLRK</sequence>
<proteinExistence type="predicted"/>
<dbReference type="EMBL" id="AZMM01018783">
    <property type="protein sequence ID" value="ETJ17334.1"/>
    <property type="molecule type" value="Genomic_DNA"/>
</dbReference>
<evidence type="ECO:0000256" key="1">
    <source>
        <dbReference type="SAM" id="MobiDB-lite"/>
    </source>
</evidence>
<organism evidence="2">
    <name type="scientific">human gut metagenome</name>
    <dbReference type="NCBI Taxonomy" id="408170"/>
    <lineage>
        <taxon>unclassified sequences</taxon>
        <taxon>metagenomes</taxon>
        <taxon>organismal metagenomes</taxon>
    </lineage>
</organism>
<feature type="region of interest" description="Disordered" evidence="1">
    <location>
        <begin position="76"/>
        <end position="98"/>
    </location>
</feature>
<protein>
    <submittedName>
        <fullName evidence="2">Uncharacterized protein</fullName>
    </submittedName>
</protein>
<name>W1WLN4_9ZZZZ</name>
<accession>W1WLN4</accession>
<gene>
    <name evidence="2" type="ORF">Q604_UNBc4C00002G0019</name>
</gene>
<evidence type="ECO:0000313" key="2">
    <source>
        <dbReference type="EMBL" id="ETJ17334.1"/>
    </source>
</evidence>
<reference evidence="2" key="1">
    <citation type="submission" date="2013-12" db="EMBL/GenBank/DDBJ databases">
        <title>A Varibaculum cambriense genome reconstructed from a premature infant gut community with otherwise low bacterial novelty that shifts toward anaerobic metabolism during the third week of life.</title>
        <authorList>
            <person name="Brown C.T."/>
            <person name="Sharon I."/>
            <person name="Thomas B.C."/>
            <person name="Castelle C.J."/>
            <person name="Morowitz M.J."/>
            <person name="Banfield J.F."/>
        </authorList>
    </citation>
    <scope>NUCLEOTIDE SEQUENCE</scope>
</reference>
<dbReference type="AlphaFoldDB" id="W1WLN4"/>